<dbReference type="InterPro" id="IPR029065">
    <property type="entry name" value="Enolase_C-like"/>
</dbReference>
<dbReference type="CDD" id="cd03319">
    <property type="entry name" value="L-Ala-DL-Glu_epimerase"/>
    <property type="match status" value="1"/>
</dbReference>
<evidence type="ECO:0000256" key="6">
    <source>
        <dbReference type="PIRSR" id="PIRSR634603-3"/>
    </source>
</evidence>
<feature type="domain" description="Mandelate racemase/muconate lactonizing enzyme C-terminal" evidence="8">
    <location>
        <begin position="137"/>
        <end position="230"/>
    </location>
</feature>
<dbReference type="PANTHER" id="PTHR48080:SF3">
    <property type="entry name" value="ENOLASE SUPERFAMILY MEMBER DDB_G0284701"/>
    <property type="match status" value="1"/>
</dbReference>
<keyword evidence="2 6" id="KW-0479">Metal-binding</keyword>
<reference evidence="9" key="2">
    <citation type="submission" date="2023-01" db="EMBL/GenBank/DDBJ databases">
        <authorList>
            <person name="Sun Q."/>
            <person name="Evtushenko L."/>
        </authorList>
    </citation>
    <scope>NUCLEOTIDE SEQUENCE</scope>
    <source>
        <strain evidence="9">VKM B-2555</strain>
    </source>
</reference>
<feature type="active site" description="Proton acceptor; specific for (R)-substrate epimerization" evidence="5">
    <location>
        <position position="156"/>
    </location>
</feature>
<reference evidence="9" key="1">
    <citation type="journal article" date="2014" name="Int. J. Syst. Evol. Microbiol.">
        <title>Complete genome sequence of Corynebacterium casei LMG S-19264T (=DSM 44701T), isolated from a smear-ripened cheese.</title>
        <authorList>
            <consortium name="US DOE Joint Genome Institute (JGI-PGF)"/>
            <person name="Walter F."/>
            <person name="Albersmeier A."/>
            <person name="Kalinowski J."/>
            <person name="Ruckert C."/>
        </authorList>
    </citation>
    <scope>NUCLEOTIDE SEQUENCE</scope>
    <source>
        <strain evidence="9">VKM B-2555</strain>
    </source>
</reference>
<feature type="active site" description="Proton acceptor; specific for (S)-substrate epimerization" evidence="5">
    <location>
        <position position="254"/>
    </location>
</feature>
<dbReference type="AlphaFoldDB" id="A0A9W6JHF6"/>
<dbReference type="EC" id="5.1.1.-" evidence="7"/>
<dbReference type="InterPro" id="IPR029017">
    <property type="entry name" value="Enolase-like_N"/>
</dbReference>
<gene>
    <name evidence="9" type="ORF">GCM10008171_10830</name>
</gene>
<comment type="similarity">
    <text evidence="1 7">Belongs to the mandelate racemase/muconate lactonizing enzyme family.</text>
</comment>
<protein>
    <recommendedName>
        <fullName evidence="7">Dipeptide epimerase</fullName>
        <ecNumber evidence="7">5.1.1.-</ecNumber>
    </recommendedName>
</protein>
<dbReference type="SFLD" id="SFLDG00180">
    <property type="entry name" value="muconate_cycloisomerase"/>
    <property type="match status" value="1"/>
</dbReference>
<name>A0A9W6JHF6_9HYPH</name>
<evidence type="ECO:0000256" key="1">
    <source>
        <dbReference type="ARBA" id="ARBA00008031"/>
    </source>
</evidence>
<sequence length="335" mass="34559">MRSEGSMTVDLSVRIERWPVAGAFTIARGSVTEVITVVAEIVDGPFRGRGECRPYPRYGETPEGVKADIERLGAAIADGLDRDALQARLPAGAARNALDCALWDLEAKRAGATAAALAGLPEPGPLVTAYTLSLGDPDAMFAAAAAAAARPLLKVKLGAPDGRDPERIAAVRAGAPDAELIVDANEGWTGAALARNLAACAEARVTLVEQPLPAGDDALLAEIARPIPVCADESAHGRAGLPKLVGRYDAINIKLDKTGGLTEALALAEDARDAGLTVMVGCMLASSLAMAPAVLVAQRAAVVDLDGPLLLARDREHGLVFDGSTLHPPSPLLWG</sequence>
<evidence type="ECO:0000256" key="2">
    <source>
        <dbReference type="ARBA" id="ARBA00022723"/>
    </source>
</evidence>
<dbReference type="InterPro" id="IPR013341">
    <property type="entry name" value="Mandelate_racemase_N_dom"/>
</dbReference>
<dbReference type="GO" id="GO:0046872">
    <property type="term" value="F:metal ion binding"/>
    <property type="evidence" value="ECO:0007669"/>
    <property type="project" value="UniProtKB-KW"/>
</dbReference>
<dbReference type="InterPro" id="IPR036849">
    <property type="entry name" value="Enolase-like_C_sf"/>
</dbReference>
<dbReference type="NCBIfam" id="NF042940">
    <property type="entry name" value="racemase_DgcA"/>
    <property type="match status" value="1"/>
</dbReference>
<accession>A0A9W6JHF6</accession>
<dbReference type="Gene3D" id="3.30.390.10">
    <property type="entry name" value="Enolase-like, N-terminal domain"/>
    <property type="match status" value="1"/>
</dbReference>
<evidence type="ECO:0000256" key="5">
    <source>
        <dbReference type="PIRSR" id="PIRSR634603-1"/>
    </source>
</evidence>
<dbReference type="Pfam" id="PF13378">
    <property type="entry name" value="MR_MLE_C"/>
    <property type="match status" value="1"/>
</dbReference>
<comment type="cofactor">
    <cofactor evidence="6 7">
        <name>Mg(2+)</name>
        <dbReference type="ChEBI" id="CHEBI:18420"/>
    </cofactor>
    <text evidence="6 7">Binds 1 Mg(2+) ion per subunit.</text>
</comment>
<dbReference type="PANTHER" id="PTHR48080">
    <property type="entry name" value="D-GALACTONATE DEHYDRATASE-RELATED"/>
    <property type="match status" value="1"/>
</dbReference>
<dbReference type="GO" id="GO:0016855">
    <property type="term" value="F:racemase and epimerase activity, acting on amino acids and derivatives"/>
    <property type="evidence" value="ECO:0007669"/>
    <property type="project" value="UniProtKB-UniRule"/>
</dbReference>
<dbReference type="Proteomes" id="UP001143364">
    <property type="component" value="Unassembled WGS sequence"/>
</dbReference>
<dbReference type="SUPFAM" id="SSF51604">
    <property type="entry name" value="Enolase C-terminal domain-like"/>
    <property type="match status" value="1"/>
</dbReference>
<evidence type="ECO:0000256" key="4">
    <source>
        <dbReference type="ARBA" id="ARBA00023235"/>
    </source>
</evidence>
<dbReference type="InterPro" id="IPR034593">
    <property type="entry name" value="DgoD-like"/>
</dbReference>
<evidence type="ECO:0000256" key="7">
    <source>
        <dbReference type="RuleBase" id="RU366006"/>
    </source>
</evidence>
<proteinExistence type="inferred from homology"/>
<evidence type="ECO:0000313" key="9">
    <source>
        <dbReference type="EMBL" id="GLK75829.1"/>
    </source>
</evidence>
<comment type="caution">
    <text evidence="9">The sequence shown here is derived from an EMBL/GenBank/DDBJ whole genome shotgun (WGS) entry which is preliminary data.</text>
</comment>
<dbReference type="EMBL" id="BSFK01000005">
    <property type="protein sequence ID" value="GLK75829.1"/>
    <property type="molecule type" value="Genomic_DNA"/>
</dbReference>
<feature type="binding site" evidence="6">
    <location>
        <position position="209"/>
    </location>
    <ligand>
        <name>Mg(2+)</name>
        <dbReference type="ChEBI" id="CHEBI:18420"/>
    </ligand>
</feature>
<dbReference type="SUPFAM" id="SSF54826">
    <property type="entry name" value="Enolase N-terminal domain-like"/>
    <property type="match status" value="1"/>
</dbReference>
<evidence type="ECO:0000256" key="3">
    <source>
        <dbReference type="ARBA" id="ARBA00022842"/>
    </source>
</evidence>
<organism evidence="9 10">
    <name type="scientific">Methylopila jiangsuensis</name>
    <dbReference type="NCBI Taxonomy" id="586230"/>
    <lineage>
        <taxon>Bacteria</taxon>
        <taxon>Pseudomonadati</taxon>
        <taxon>Pseudomonadota</taxon>
        <taxon>Alphaproteobacteria</taxon>
        <taxon>Hyphomicrobiales</taxon>
        <taxon>Methylopilaceae</taxon>
        <taxon>Methylopila</taxon>
    </lineage>
</organism>
<dbReference type="SMART" id="SM00922">
    <property type="entry name" value="MR_MLE"/>
    <property type="match status" value="1"/>
</dbReference>
<keyword evidence="3 6" id="KW-0460">Magnesium</keyword>
<dbReference type="SFLD" id="SFLDS00001">
    <property type="entry name" value="Enolase"/>
    <property type="match status" value="1"/>
</dbReference>
<evidence type="ECO:0000313" key="10">
    <source>
        <dbReference type="Proteomes" id="UP001143364"/>
    </source>
</evidence>
<keyword evidence="4 7" id="KW-0413">Isomerase</keyword>
<feature type="binding site" evidence="6">
    <location>
        <position position="183"/>
    </location>
    <ligand>
        <name>Mg(2+)</name>
        <dbReference type="ChEBI" id="CHEBI:18420"/>
    </ligand>
</feature>
<dbReference type="Gene3D" id="3.20.20.120">
    <property type="entry name" value="Enolase-like C-terminal domain"/>
    <property type="match status" value="1"/>
</dbReference>
<dbReference type="SFLD" id="SFLDF00010">
    <property type="entry name" value="dipeptide_epimerase"/>
    <property type="match status" value="1"/>
</dbReference>
<dbReference type="Pfam" id="PF02746">
    <property type="entry name" value="MR_MLE_N"/>
    <property type="match status" value="1"/>
</dbReference>
<evidence type="ECO:0000259" key="8">
    <source>
        <dbReference type="SMART" id="SM00922"/>
    </source>
</evidence>
<dbReference type="InterPro" id="IPR013342">
    <property type="entry name" value="Mandelate_racemase_C"/>
</dbReference>
<dbReference type="InterPro" id="IPR034603">
    <property type="entry name" value="Dipeptide_epimerase"/>
</dbReference>
<keyword evidence="10" id="KW-1185">Reference proteome</keyword>
<feature type="binding site" evidence="6">
    <location>
        <position position="232"/>
    </location>
    <ligand>
        <name>Mg(2+)</name>
        <dbReference type="ChEBI" id="CHEBI:18420"/>
    </ligand>
</feature>